<dbReference type="Proteomes" id="UP000255082">
    <property type="component" value="Unassembled WGS sequence"/>
</dbReference>
<protein>
    <submittedName>
        <fullName evidence="1">PPOX class probable F420-dependent enzyme, Rv2061 family</fullName>
    </submittedName>
</protein>
<accession>A0A378WSM3</accession>
<reference evidence="1 2" key="1">
    <citation type="submission" date="2018-06" db="EMBL/GenBank/DDBJ databases">
        <authorList>
            <consortium name="Pathogen Informatics"/>
            <person name="Doyle S."/>
        </authorList>
    </citation>
    <scope>NUCLEOTIDE SEQUENCE [LARGE SCALE GENOMIC DNA]</scope>
    <source>
        <strain evidence="1 2">NCTC13184</strain>
    </source>
</reference>
<proteinExistence type="predicted"/>
<dbReference type="AlphaFoldDB" id="A0A378WSM3"/>
<dbReference type="EMBL" id="UGRU01000001">
    <property type="protein sequence ID" value="SUA43605.1"/>
    <property type="molecule type" value="Genomic_DNA"/>
</dbReference>
<dbReference type="SUPFAM" id="SSF50475">
    <property type="entry name" value="FMN-binding split barrel"/>
    <property type="match status" value="1"/>
</dbReference>
<gene>
    <name evidence="1" type="ORF">NCTC13184_02974</name>
</gene>
<sequence length="101" mass="11403">MPEGDKLLVITDDGSWRTKRIRNTPRVTIQKCGALDKVMGEPVEAVARMLPKSETRRVFDKIVKRYWNHAFYFVPQAVLRGGIDTVHAAIEIQAVPPTSDV</sequence>
<dbReference type="OrthoDB" id="5738083at2"/>
<organism evidence="1 2">
    <name type="scientific">Nocardia africana</name>
    <dbReference type="NCBI Taxonomy" id="134964"/>
    <lineage>
        <taxon>Bacteria</taxon>
        <taxon>Bacillati</taxon>
        <taxon>Actinomycetota</taxon>
        <taxon>Actinomycetes</taxon>
        <taxon>Mycobacteriales</taxon>
        <taxon>Nocardiaceae</taxon>
        <taxon>Nocardia</taxon>
    </lineage>
</organism>
<evidence type="ECO:0000313" key="1">
    <source>
        <dbReference type="EMBL" id="SUA43605.1"/>
    </source>
</evidence>
<evidence type="ECO:0000313" key="2">
    <source>
        <dbReference type="Proteomes" id="UP000255082"/>
    </source>
</evidence>
<dbReference type="InterPro" id="IPR012349">
    <property type="entry name" value="Split_barrel_FMN-bd"/>
</dbReference>
<name>A0A378WSM3_9NOCA</name>
<dbReference type="Gene3D" id="2.30.110.10">
    <property type="entry name" value="Electron Transport, Fmn-binding Protein, Chain A"/>
    <property type="match status" value="1"/>
</dbReference>